<protein>
    <submittedName>
        <fullName evidence="1">Uncharacterized protein</fullName>
    </submittedName>
</protein>
<proteinExistence type="predicted"/>
<accession>A0A9P8P025</accession>
<organism evidence="1 2">
    <name type="scientific">Ogataea philodendri</name>
    <dbReference type="NCBI Taxonomy" id="1378263"/>
    <lineage>
        <taxon>Eukaryota</taxon>
        <taxon>Fungi</taxon>
        <taxon>Dikarya</taxon>
        <taxon>Ascomycota</taxon>
        <taxon>Saccharomycotina</taxon>
        <taxon>Pichiomycetes</taxon>
        <taxon>Pichiales</taxon>
        <taxon>Pichiaceae</taxon>
        <taxon>Ogataea</taxon>
    </lineage>
</organism>
<evidence type="ECO:0000313" key="2">
    <source>
        <dbReference type="Proteomes" id="UP000769157"/>
    </source>
</evidence>
<dbReference type="OrthoDB" id="5428522at2759"/>
<dbReference type="GeneID" id="70237583"/>
<dbReference type="EMBL" id="JAEUBE010000378">
    <property type="protein sequence ID" value="KAH3662367.1"/>
    <property type="molecule type" value="Genomic_DNA"/>
</dbReference>
<dbReference type="Proteomes" id="UP000769157">
    <property type="component" value="Unassembled WGS sequence"/>
</dbReference>
<sequence>MALASEVLDNWDLGGISTIDVLQKSLNVSFMDIVKNLLDWFIDLVGELSSNRTVQDTCSLDVLVNNSFEVFGLPQRILLEEDFESLIENWNERNWLLAWVGAHSKEIVAILSIDQLNLSFWVSVENGLQHWIWSLQQAEALDQRVGLASRETFLNSSQELSNKVSQSEVDPSLGLSDVHELNTSLGNLFVSHVLNVANTVFVLSKPWLLEVGVELLDDVVTLLLQSIKHLCFWKREHSVVHLLPEDNCSGSNLVDWFTHLGLDSQDTSSWFLVCLLPFGVRNTGAGSNGFLGVWGGLTLLGNHNSGTEQNTIERHWWVVELGGPSTSQVWISVLSRTESRTCNKNDVWISSDLGVHLQDWLMEVLERVVTTTSSTSPLHNNREVRVGLSNVDTLADGVNRTWLQSQVGQAQSLNVFGSNFERWNTSSNRQRLDRESLGSQILDQWNTPLEHSWADIN</sequence>
<dbReference type="AlphaFoldDB" id="A0A9P8P025"/>
<reference evidence="1" key="1">
    <citation type="journal article" date="2021" name="Open Biol.">
        <title>Shared evolutionary footprints suggest mitochondrial oxidative damage underlies multiple complex I losses in fungi.</title>
        <authorList>
            <person name="Schikora-Tamarit M.A."/>
            <person name="Marcet-Houben M."/>
            <person name="Nosek J."/>
            <person name="Gabaldon T."/>
        </authorList>
    </citation>
    <scope>NUCLEOTIDE SEQUENCE</scope>
    <source>
        <strain evidence="1">CBS6075</strain>
    </source>
</reference>
<comment type="caution">
    <text evidence="1">The sequence shown here is derived from an EMBL/GenBank/DDBJ whole genome shotgun (WGS) entry which is preliminary data.</text>
</comment>
<name>A0A9P8P025_9ASCO</name>
<evidence type="ECO:0000313" key="1">
    <source>
        <dbReference type="EMBL" id="KAH3662367.1"/>
    </source>
</evidence>
<gene>
    <name evidence="1" type="ORF">OGAPHI_005619</name>
</gene>
<keyword evidence="2" id="KW-1185">Reference proteome</keyword>
<reference evidence="1" key="2">
    <citation type="submission" date="2021-01" db="EMBL/GenBank/DDBJ databases">
        <authorList>
            <person name="Schikora-Tamarit M.A."/>
        </authorList>
    </citation>
    <scope>NUCLEOTIDE SEQUENCE</scope>
    <source>
        <strain evidence="1">CBS6075</strain>
    </source>
</reference>
<dbReference type="RefSeq" id="XP_046059456.1">
    <property type="nucleotide sequence ID" value="XM_046206820.1"/>
</dbReference>